<protein>
    <submittedName>
        <fullName evidence="2">Uncharacterized protein</fullName>
    </submittedName>
</protein>
<feature type="transmembrane region" description="Helical" evidence="1">
    <location>
        <begin position="123"/>
        <end position="141"/>
    </location>
</feature>
<keyword evidence="1" id="KW-0472">Membrane</keyword>
<sequence length="290" mass="28838">MTTALAGIGDGAFWAALLVKMLTSAVIVVLASLAVERAGALVGAMIATLPLSAGPAYLFLALDHDAAFLRDSAVASLPAIAATALLIAAYAALARRHGVAPSLAAALGTWTAAALALRALGGGPLGAGAATVLVIVACMALCRRVRAGPPVPKRPGRRNDVLVRAGIVMTLAAAVVLAGRLAGPGAAGLLALAPVVMVSLAVILHPRLGGAATARMLVLSLPGMLGFVAALATLALTVERLGPALALPLALLITILWNGGILLAARTRPAPIRETDRCARSATTSNAASP</sequence>
<evidence type="ECO:0000256" key="1">
    <source>
        <dbReference type="SAM" id="Phobius"/>
    </source>
</evidence>
<feature type="transmembrane region" description="Helical" evidence="1">
    <location>
        <begin position="216"/>
        <end position="238"/>
    </location>
</feature>
<feature type="transmembrane region" description="Helical" evidence="1">
    <location>
        <begin position="185"/>
        <end position="204"/>
    </location>
</feature>
<organism evidence="2 3">
    <name type="scientific">Methylobacterium aquaticum</name>
    <dbReference type="NCBI Taxonomy" id="270351"/>
    <lineage>
        <taxon>Bacteria</taxon>
        <taxon>Pseudomonadati</taxon>
        <taxon>Pseudomonadota</taxon>
        <taxon>Alphaproteobacteria</taxon>
        <taxon>Hyphomicrobiales</taxon>
        <taxon>Methylobacteriaceae</taxon>
        <taxon>Methylobacterium</taxon>
    </lineage>
</organism>
<dbReference type="OrthoDB" id="7275411at2"/>
<dbReference type="STRING" id="270351.Maq22A_c08765"/>
<reference evidence="3" key="2">
    <citation type="submission" date="2015-01" db="EMBL/GenBank/DDBJ databases">
        <title>Complete genome sequence of Methylobacterium aquaticum strain 22A.</title>
        <authorList>
            <person name="Tani A."/>
            <person name="Ogura Y."/>
            <person name="Hayashi T."/>
        </authorList>
    </citation>
    <scope>NUCLEOTIDE SEQUENCE [LARGE SCALE GENOMIC DNA]</scope>
    <source>
        <strain evidence="3">MA-22A</strain>
    </source>
</reference>
<feature type="transmembrane region" description="Helical" evidence="1">
    <location>
        <begin position="12"/>
        <end position="33"/>
    </location>
</feature>
<feature type="transmembrane region" description="Helical" evidence="1">
    <location>
        <begin position="244"/>
        <end position="265"/>
    </location>
</feature>
<keyword evidence="1" id="KW-1133">Transmembrane helix</keyword>
<gene>
    <name evidence="2" type="ORF">Maq22A_c08765</name>
</gene>
<feature type="transmembrane region" description="Helical" evidence="1">
    <location>
        <begin position="72"/>
        <end position="92"/>
    </location>
</feature>
<dbReference type="Proteomes" id="UP000061432">
    <property type="component" value="Chromosome"/>
</dbReference>
<feature type="transmembrane region" description="Helical" evidence="1">
    <location>
        <begin position="40"/>
        <end position="60"/>
    </location>
</feature>
<reference evidence="2 3" key="1">
    <citation type="journal article" date="2015" name="Genome Announc.">
        <title>Complete Genome Sequence of Methylobacterium aquaticum Strain 22A, Isolated from Racomitrium japonicum Moss.</title>
        <authorList>
            <person name="Tani A."/>
            <person name="Ogura Y."/>
            <person name="Hayashi T."/>
            <person name="Kimbara K."/>
        </authorList>
    </citation>
    <scope>NUCLEOTIDE SEQUENCE [LARGE SCALE GENOMIC DNA]</scope>
    <source>
        <strain evidence="2 3">MA-22A</strain>
    </source>
</reference>
<dbReference type="EMBL" id="AP014704">
    <property type="protein sequence ID" value="BAQ45059.1"/>
    <property type="molecule type" value="Genomic_DNA"/>
</dbReference>
<accession>A0A0C6FIW2</accession>
<proteinExistence type="predicted"/>
<dbReference type="KEGG" id="maqu:Maq22A_c08765"/>
<evidence type="ECO:0000313" key="3">
    <source>
        <dbReference type="Proteomes" id="UP000061432"/>
    </source>
</evidence>
<dbReference type="PATRIC" id="fig|270351.10.peg.1677"/>
<feature type="transmembrane region" description="Helical" evidence="1">
    <location>
        <begin position="161"/>
        <end position="179"/>
    </location>
</feature>
<dbReference type="RefSeq" id="WP_060846451.1">
    <property type="nucleotide sequence ID" value="NZ_AP014704.1"/>
</dbReference>
<evidence type="ECO:0000313" key="2">
    <source>
        <dbReference type="EMBL" id="BAQ45059.1"/>
    </source>
</evidence>
<keyword evidence="1" id="KW-0812">Transmembrane</keyword>
<dbReference type="AlphaFoldDB" id="A0A0C6FIW2"/>
<name>A0A0C6FIW2_9HYPH</name>